<dbReference type="InterPro" id="IPR020103">
    <property type="entry name" value="PsdUridine_synth_cat_dom_sf"/>
</dbReference>
<organism evidence="8 9">
    <name type="scientific">Tepidimicrobium xylanilyticum</name>
    <dbReference type="NCBI Taxonomy" id="1123352"/>
    <lineage>
        <taxon>Bacteria</taxon>
        <taxon>Bacillati</taxon>
        <taxon>Bacillota</taxon>
        <taxon>Tissierellia</taxon>
        <taxon>Tissierellales</taxon>
        <taxon>Tepidimicrobiaceae</taxon>
        <taxon>Tepidimicrobium</taxon>
    </lineage>
</organism>
<evidence type="ECO:0000256" key="3">
    <source>
        <dbReference type="ARBA" id="ARBA00022694"/>
    </source>
</evidence>
<keyword evidence="9" id="KW-1185">Reference proteome</keyword>
<dbReference type="SUPFAM" id="SSF55120">
    <property type="entry name" value="Pseudouridine synthase"/>
    <property type="match status" value="1"/>
</dbReference>
<reference evidence="8 9" key="1">
    <citation type="submission" date="2016-10" db="EMBL/GenBank/DDBJ databases">
        <authorList>
            <person name="de Groot N.N."/>
        </authorList>
    </citation>
    <scope>NUCLEOTIDE SEQUENCE [LARGE SCALE GENOMIC DNA]</scope>
    <source>
        <strain evidence="8 9">DSM 23310</strain>
    </source>
</reference>
<dbReference type="GO" id="GO:0031119">
    <property type="term" value="P:tRNA pseudouridine synthesis"/>
    <property type="evidence" value="ECO:0007669"/>
    <property type="project" value="UniProtKB-UniRule"/>
</dbReference>
<dbReference type="InterPro" id="IPR002501">
    <property type="entry name" value="PsdUridine_synth_N"/>
</dbReference>
<dbReference type="PANTHER" id="PTHR13767">
    <property type="entry name" value="TRNA-PSEUDOURIDINE SYNTHASE"/>
    <property type="match status" value="1"/>
</dbReference>
<sequence length="297" mass="33941">MNGVVNIFKPRGITSHDVVKKMRKVLGIKKIGHTGTLDPNASGVLPLCIGKGTRISEYLLDLDKDYIGELTLGMATDTQDMEGKVISYSNKEVNESDIYSAFNRFIGEIYQVPPMYSAIKHEGKKLYELAREGKEVERPSRKVKIYDLKIHQIIGNKKVIFYVRCSRGTYIRTLCNDIGEILGTYGYMSYLIRVRVGNFDIKDSYSIEYIENLSKGDLKEIICPLDKSLIHLDSIDMENKFYGNLVNGNIIPLGWEMERPYQLNKPMRVYCKGKFIGIGRIFKIDNKVNLKMDKVLI</sequence>
<dbReference type="NCBIfam" id="TIGR00431">
    <property type="entry name" value="TruB"/>
    <property type="match status" value="1"/>
</dbReference>
<keyword evidence="4 5" id="KW-0413">Isomerase</keyword>
<dbReference type="Proteomes" id="UP000198828">
    <property type="component" value="Unassembled WGS sequence"/>
</dbReference>
<feature type="domain" description="tRNA pseudouridylate synthase B C-terminal" evidence="7">
    <location>
        <begin position="172"/>
        <end position="229"/>
    </location>
</feature>
<evidence type="ECO:0000256" key="1">
    <source>
        <dbReference type="ARBA" id="ARBA00000385"/>
    </source>
</evidence>
<evidence type="ECO:0000259" key="7">
    <source>
        <dbReference type="Pfam" id="PF16198"/>
    </source>
</evidence>
<gene>
    <name evidence="5" type="primary">truB</name>
    <name evidence="8" type="ORF">SAMN05660923_01574</name>
</gene>
<feature type="active site" description="Nucleophile" evidence="5">
    <location>
        <position position="38"/>
    </location>
</feature>
<proteinExistence type="inferred from homology"/>
<dbReference type="InterPro" id="IPR032819">
    <property type="entry name" value="TruB_C"/>
</dbReference>
<comment type="similarity">
    <text evidence="2 5">Belongs to the pseudouridine synthase TruB family. Type 1 subfamily.</text>
</comment>
<name>A0A1H2YAY8_9FIRM</name>
<comment type="catalytic activity">
    <reaction evidence="1 5">
        <text>uridine(55) in tRNA = pseudouridine(55) in tRNA</text>
        <dbReference type="Rhea" id="RHEA:42532"/>
        <dbReference type="Rhea" id="RHEA-COMP:10101"/>
        <dbReference type="Rhea" id="RHEA-COMP:10102"/>
        <dbReference type="ChEBI" id="CHEBI:65314"/>
        <dbReference type="ChEBI" id="CHEBI:65315"/>
        <dbReference type="EC" id="5.4.99.25"/>
    </reaction>
</comment>
<evidence type="ECO:0000256" key="4">
    <source>
        <dbReference type="ARBA" id="ARBA00023235"/>
    </source>
</evidence>
<keyword evidence="3 5" id="KW-0819">tRNA processing</keyword>
<evidence type="ECO:0000256" key="2">
    <source>
        <dbReference type="ARBA" id="ARBA00005642"/>
    </source>
</evidence>
<evidence type="ECO:0000256" key="5">
    <source>
        <dbReference type="HAMAP-Rule" id="MF_01080"/>
    </source>
</evidence>
<dbReference type="GO" id="GO:1990481">
    <property type="term" value="P:mRNA pseudouridine synthesis"/>
    <property type="evidence" value="ECO:0007669"/>
    <property type="project" value="TreeGrafter"/>
</dbReference>
<evidence type="ECO:0000313" key="9">
    <source>
        <dbReference type="Proteomes" id="UP000198828"/>
    </source>
</evidence>
<protein>
    <recommendedName>
        <fullName evidence="5">tRNA pseudouridine synthase B</fullName>
        <ecNumber evidence="5">5.4.99.25</ecNumber>
    </recommendedName>
    <alternativeName>
        <fullName evidence="5">tRNA pseudouridine(55) synthase</fullName>
        <shortName evidence="5">Psi55 synthase</shortName>
    </alternativeName>
    <alternativeName>
        <fullName evidence="5">tRNA pseudouridylate synthase</fullName>
    </alternativeName>
    <alternativeName>
        <fullName evidence="5">tRNA-uridine isomerase</fullName>
    </alternativeName>
</protein>
<dbReference type="InterPro" id="IPR014780">
    <property type="entry name" value="tRNA_psdUridine_synth_TruB"/>
</dbReference>
<evidence type="ECO:0000313" key="8">
    <source>
        <dbReference type="EMBL" id="SDX02316.1"/>
    </source>
</evidence>
<dbReference type="PANTHER" id="PTHR13767:SF2">
    <property type="entry name" value="PSEUDOURIDYLATE SYNTHASE TRUB1"/>
    <property type="match status" value="1"/>
</dbReference>
<dbReference type="CDD" id="cd02573">
    <property type="entry name" value="PseudoU_synth_EcTruB"/>
    <property type="match status" value="1"/>
</dbReference>
<dbReference type="HAMAP" id="MF_01080">
    <property type="entry name" value="TruB_bact"/>
    <property type="match status" value="1"/>
</dbReference>
<dbReference type="GO" id="GO:0160148">
    <property type="term" value="F:tRNA pseudouridine(55) synthase activity"/>
    <property type="evidence" value="ECO:0007669"/>
    <property type="project" value="UniProtKB-EC"/>
</dbReference>
<dbReference type="RefSeq" id="WP_093752789.1">
    <property type="nucleotide sequence ID" value="NZ_FNNG01000006.1"/>
</dbReference>
<dbReference type="AlphaFoldDB" id="A0A1H2YAY8"/>
<dbReference type="OrthoDB" id="9802309at2"/>
<dbReference type="Gene3D" id="3.30.2350.10">
    <property type="entry name" value="Pseudouridine synthase"/>
    <property type="match status" value="1"/>
</dbReference>
<comment type="function">
    <text evidence="5">Responsible for synthesis of pseudouridine from uracil-55 in the psi GC loop of transfer RNAs.</text>
</comment>
<accession>A0A1H2YAY8</accession>
<dbReference type="GO" id="GO:0003723">
    <property type="term" value="F:RNA binding"/>
    <property type="evidence" value="ECO:0007669"/>
    <property type="project" value="InterPro"/>
</dbReference>
<dbReference type="FunFam" id="3.30.2350.10:FF:000011">
    <property type="entry name" value="tRNA pseudouridine synthase B"/>
    <property type="match status" value="1"/>
</dbReference>
<dbReference type="EMBL" id="FNNG01000006">
    <property type="protein sequence ID" value="SDX02316.1"/>
    <property type="molecule type" value="Genomic_DNA"/>
</dbReference>
<dbReference type="Pfam" id="PF01509">
    <property type="entry name" value="TruB_N"/>
    <property type="match status" value="1"/>
</dbReference>
<evidence type="ECO:0000259" key="6">
    <source>
        <dbReference type="Pfam" id="PF01509"/>
    </source>
</evidence>
<dbReference type="EC" id="5.4.99.25" evidence="5"/>
<feature type="domain" description="Pseudouridine synthase II N-terminal" evidence="6">
    <location>
        <begin position="23"/>
        <end position="171"/>
    </location>
</feature>
<dbReference type="Pfam" id="PF16198">
    <property type="entry name" value="TruB_C_2"/>
    <property type="match status" value="1"/>
</dbReference>